<dbReference type="SUPFAM" id="SSF58104">
    <property type="entry name" value="Methyl-accepting chemotaxis protein (MCP) signaling domain"/>
    <property type="match status" value="1"/>
</dbReference>
<dbReference type="Proteomes" id="UP001165089">
    <property type="component" value="Unassembled WGS sequence"/>
</dbReference>
<dbReference type="Gene3D" id="1.10.287.950">
    <property type="entry name" value="Methyl-accepting chemotaxis protein"/>
    <property type="match status" value="1"/>
</dbReference>
<keyword evidence="5" id="KW-1185">Reference proteome</keyword>
<feature type="coiled-coil region" evidence="2">
    <location>
        <begin position="272"/>
        <end position="299"/>
    </location>
</feature>
<proteinExistence type="predicted"/>
<comment type="caution">
    <text evidence="4">The sequence shown here is derived from an EMBL/GenBank/DDBJ whole genome shotgun (WGS) entry which is preliminary data.</text>
</comment>
<name>A0ABQ5Q6Y4_9BACT</name>
<feature type="domain" description="Methyl-accepting transducer" evidence="3">
    <location>
        <begin position="314"/>
        <end position="452"/>
    </location>
</feature>
<evidence type="ECO:0000313" key="4">
    <source>
        <dbReference type="EMBL" id="GLH70216.1"/>
    </source>
</evidence>
<sequence length="857" mass="94132">MGRDRSLWEHFGGGRLAVDAVILAVLGLLEYAILSHPSSIQPGEGAVLVMAFAGLLILGRRGLTWQRDLVLDAFLPDWIARVAAGSRERVQPPQGLSAGAELTARALDALLADVEASREALADLQEAVVRDWRDVDGALAEVRLQQVADRENRDRAADRLAAAGAELKTVFEESLQLDRIELDQRLRADQWRLQAQAFVGSLEQVRTGLDHFENLVEELRDTFPRLLREGDDLGRLANSGMRHGARMGMAVRGLVEHTPRLLEEARTRRDQFRNFRKAADELRDQAEALGRRLEGFRTDALDRTRAFGGVQGSLRVIDEAAQQAGLLAVNAAILSQQGTGGGGAGIQAIGGRLRHLAGQTSRGVAEVERTLEEHARGLDHETASLWTLQEVTETLLSGLQNLLRSAAYLDQQGQELERLLDTQVAQVDHVRQMSEHAELALHEVGERARAIESAMGRLWAVEAKLLPELERLSRGGARLTDSGRELSQISQQNIEAIWNILARHHEIRRSAAYRQVTAGELGHLLAAPPTGDGSPARVAWVRSLRRARLGGARLLPALRGTREPDGTVRLRLLGLDALGLPEPSAIQQVVWSRGGRDWRLDLREELRAEDHRMALLETLRGSELQACFPELQTRITPEGAFLSLPFALGQLPVFLAGLALDLPLSAEGWDGPLRAPAAVPGAVQTFLWIGPDADPSLRRETLRRVHGLVHDVPDHHLLLPQAPFEGERSPCLWLGEVEDAVVDLAGVLPFRFETLGAPGPSAPAWRERLLQAGGREDQEGAALVTVHLAPVDPALLLLQLYRREARLACVAHPTLAPYRDRARAEVFALEAADPTRAAWEILEAFRTEGWLLPLPAL</sequence>
<keyword evidence="2" id="KW-0175">Coiled coil</keyword>
<reference evidence="4 5" key="1">
    <citation type="journal article" date="2023" name="Antonie Van Leeuwenhoek">
        <title>Mesoterricola silvestris gen. nov., sp. nov., Mesoterricola sediminis sp. nov., Geothrix oryzae sp. nov., Geothrix edaphica sp. nov., Geothrix rubra sp. nov., and Geothrix limicola sp. nov., six novel members of Acidobacteriota isolated from soils.</title>
        <authorList>
            <person name="Itoh H."/>
            <person name="Sugisawa Y."/>
            <person name="Mise K."/>
            <person name="Xu Z."/>
            <person name="Kuniyasu M."/>
            <person name="Ushijima N."/>
            <person name="Kawano K."/>
            <person name="Kobayashi E."/>
            <person name="Shiratori Y."/>
            <person name="Masuda Y."/>
            <person name="Senoo K."/>
        </authorList>
    </citation>
    <scope>NUCLEOTIDE SEQUENCE [LARGE SCALE GENOMIC DNA]</scope>
    <source>
        <strain evidence="4 5">Red803</strain>
    </source>
</reference>
<dbReference type="PROSITE" id="PS50111">
    <property type="entry name" value="CHEMOTAXIS_TRANSDUC_2"/>
    <property type="match status" value="1"/>
</dbReference>
<dbReference type="EMBL" id="BSDD01000003">
    <property type="protein sequence ID" value="GLH70216.1"/>
    <property type="molecule type" value="Genomic_DNA"/>
</dbReference>
<evidence type="ECO:0000256" key="1">
    <source>
        <dbReference type="PROSITE-ProRule" id="PRU00284"/>
    </source>
</evidence>
<accession>A0ABQ5Q6Y4</accession>
<protein>
    <recommendedName>
        <fullName evidence="3">Methyl-accepting transducer domain-containing protein</fullName>
    </recommendedName>
</protein>
<keyword evidence="1" id="KW-0807">Transducer</keyword>
<organism evidence="4 5">
    <name type="scientific">Geothrix rubra</name>
    <dbReference type="NCBI Taxonomy" id="2927977"/>
    <lineage>
        <taxon>Bacteria</taxon>
        <taxon>Pseudomonadati</taxon>
        <taxon>Acidobacteriota</taxon>
        <taxon>Holophagae</taxon>
        <taxon>Holophagales</taxon>
        <taxon>Holophagaceae</taxon>
        <taxon>Geothrix</taxon>
    </lineage>
</organism>
<evidence type="ECO:0000259" key="3">
    <source>
        <dbReference type="PROSITE" id="PS50111"/>
    </source>
</evidence>
<evidence type="ECO:0000313" key="5">
    <source>
        <dbReference type="Proteomes" id="UP001165089"/>
    </source>
</evidence>
<dbReference type="InterPro" id="IPR004089">
    <property type="entry name" value="MCPsignal_dom"/>
</dbReference>
<gene>
    <name evidence="4" type="ORF">GETHPA_17490</name>
</gene>
<evidence type="ECO:0000256" key="2">
    <source>
        <dbReference type="SAM" id="Coils"/>
    </source>
</evidence>
<feature type="coiled-coil region" evidence="2">
    <location>
        <begin position="202"/>
        <end position="229"/>
    </location>
</feature>